<dbReference type="EMBL" id="BRLH01000010">
    <property type="protein sequence ID" value="GKX57051.1"/>
    <property type="molecule type" value="Genomic_DNA"/>
</dbReference>
<dbReference type="EC" id="3.1.2.6" evidence="7"/>
<evidence type="ECO:0000256" key="1">
    <source>
        <dbReference type="ARBA" id="ARBA00001623"/>
    </source>
</evidence>
<comment type="similarity">
    <text evidence="3 7">Belongs to the metallo-beta-lactamase superfamily. Glyoxalase II family.</text>
</comment>
<dbReference type="InterPro" id="IPR035680">
    <property type="entry name" value="Clx_II_MBL"/>
</dbReference>
<keyword evidence="5 7" id="KW-0378">Hydrolase</keyword>
<name>A0AAV5N4M8_9GAMM</name>
<keyword evidence="6 7" id="KW-0862">Zinc</keyword>
<feature type="binding site" evidence="7">
    <location>
        <position position="126"/>
    </location>
    <ligand>
        <name>Zn(2+)</name>
        <dbReference type="ChEBI" id="CHEBI:29105"/>
        <label>1</label>
    </ligand>
</feature>
<organism evidence="9 10">
    <name type="scientific">Leminorella grimontii</name>
    <dbReference type="NCBI Taxonomy" id="82981"/>
    <lineage>
        <taxon>Bacteria</taxon>
        <taxon>Pseudomonadati</taxon>
        <taxon>Pseudomonadota</taxon>
        <taxon>Gammaproteobacteria</taxon>
        <taxon>Enterobacterales</taxon>
        <taxon>Budviciaceae</taxon>
        <taxon>Leminorella</taxon>
    </lineage>
</organism>
<dbReference type="GO" id="GO:0019243">
    <property type="term" value="P:methylglyoxal catabolic process to D-lactate via S-lactoyl-glutathione"/>
    <property type="evidence" value="ECO:0007669"/>
    <property type="project" value="UniProtKB-UniRule"/>
</dbReference>
<dbReference type="NCBIfam" id="TIGR03413">
    <property type="entry name" value="GSH_gloB"/>
    <property type="match status" value="1"/>
</dbReference>
<evidence type="ECO:0000259" key="8">
    <source>
        <dbReference type="SMART" id="SM00849"/>
    </source>
</evidence>
<dbReference type="SMART" id="SM00849">
    <property type="entry name" value="Lactamase_B"/>
    <property type="match status" value="1"/>
</dbReference>
<feature type="binding site" evidence="7">
    <location>
        <position position="74"/>
    </location>
    <ligand>
        <name>Zn(2+)</name>
        <dbReference type="ChEBI" id="CHEBI:29105"/>
        <label>2</label>
    </ligand>
</feature>
<comment type="caution">
    <text evidence="9">The sequence shown here is derived from an EMBL/GenBank/DDBJ whole genome shotgun (WGS) entry which is preliminary data.</text>
</comment>
<evidence type="ECO:0000313" key="9">
    <source>
        <dbReference type="EMBL" id="GKX57051.1"/>
    </source>
</evidence>
<feature type="binding site" evidence="7">
    <location>
        <position position="181"/>
    </location>
    <ligand>
        <name>Zn(2+)</name>
        <dbReference type="ChEBI" id="CHEBI:29105"/>
        <label>2</label>
    </ligand>
</feature>
<evidence type="ECO:0000256" key="3">
    <source>
        <dbReference type="ARBA" id="ARBA00006759"/>
    </source>
</evidence>
<comment type="function">
    <text evidence="7">Thiolesterase that catalyzes the hydrolysis of S-D-lactoyl-glutathione to form glutathione and D-lactic acid.</text>
</comment>
<evidence type="ECO:0000313" key="10">
    <source>
        <dbReference type="Proteomes" id="UP001058124"/>
    </source>
</evidence>
<keyword evidence="4 7" id="KW-0479">Metal-binding</keyword>
<evidence type="ECO:0000256" key="6">
    <source>
        <dbReference type="ARBA" id="ARBA00022833"/>
    </source>
</evidence>
<feature type="binding site" evidence="7">
    <location>
        <position position="73"/>
    </location>
    <ligand>
        <name>Zn(2+)</name>
        <dbReference type="ChEBI" id="CHEBI:29105"/>
        <label>2</label>
    </ligand>
</feature>
<evidence type="ECO:0000256" key="5">
    <source>
        <dbReference type="ARBA" id="ARBA00022801"/>
    </source>
</evidence>
<feature type="binding site" evidence="7">
    <location>
        <position position="143"/>
    </location>
    <ligand>
        <name>Zn(2+)</name>
        <dbReference type="ChEBI" id="CHEBI:29105"/>
        <label>2</label>
    </ligand>
</feature>
<dbReference type="PANTHER" id="PTHR43705">
    <property type="entry name" value="HYDROXYACYLGLUTATHIONE HYDROLASE"/>
    <property type="match status" value="1"/>
</dbReference>
<feature type="binding site" evidence="7">
    <location>
        <position position="69"/>
    </location>
    <ligand>
        <name>Zn(2+)</name>
        <dbReference type="ChEBI" id="CHEBI:29105"/>
        <label>1</label>
    </ligand>
</feature>
<dbReference type="PANTHER" id="PTHR43705:SF1">
    <property type="entry name" value="HYDROXYACYLGLUTATHIONE HYDROLASE GLOB"/>
    <property type="match status" value="1"/>
</dbReference>
<reference evidence="9" key="1">
    <citation type="submission" date="2022-06" db="EMBL/GenBank/DDBJ databases">
        <title>Draft genome sequences of Leminorella grimontii str. JCM5902.</title>
        <authorList>
            <person name="Wakabayashi Y."/>
            <person name="Kojima K."/>
        </authorList>
    </citation>
    <scope>NUCLEOTIDE SEQUENCE</scope>
    <source>
        <strain evidence="9">JCM 5902</strain>
    </source>
</reference>
<dbReference type="GO" id="GO:0046872">
    <property type="term" value="F:metal ion binding"/>
    <property type="evidence" value="ECO:0007669"/>
    <property type="project" value="UniProtKB-KW"/>
</dbReference>
<dbReference type="HAMAP" id="MF_01374">
    <property type="entry name" value="Glyoxalase_2"/>
    <property type="match status" value="1"/>
</dbReference>
<keyword evidence="10" id="KW-1185">Reference proteome</keyword>
<comment type="cofactor">
    <cofactor evidence="7">
        <name>Zn(2+)</name>
        <dbReference type="ChEBI" id="CHEBI:29105"/>
    </cofactor>
    <text evidence="7">Binds 2 Zn(2+) ions per subunit.</text>
</comment>
<dbReference type="Pfam" id="PF00753">
    <property type="entry name" value="Lactamase_B"/>
    <property type="match status" value="1"/>
</dbReference>
<dbReference type="Proteomes" id="UP001058124">
    <property type="component" value="Unassembled WGS sequence"/>
</dbReference>
<dbReference type="InterPro" id="IPR050110">
    <property type="entry name" value="Glyoxalase_II_hydrolase"/>
</dbReference>
<dbReference type="InterPro" id="IPR017782">
    <property type="entry name" value="Hydroxyacylglutathione_Hdrlase"/>
</dbReference>
<comment type="pathway">
    <text evidence="2 7">Secondary metabolite metabolism; methylglyoxal degradation; (R)-lactate from methylglyoxal: step 2/2.</text>
</comment>
<feature type="domain" description="Metallo-beta-lactamase" evidence="8">
    <location>
        <begin position="27"/>
        <end position="181"/>
    </location>
</feature>
<dbReference type="Gene3D" id="3.60.15.10">
    <property type="entry name" value="Ribonuclease Z/Hydroxyacylglutathione hydrolase-like"/>
    <property type="match status" value="1"/>
</dbReference>
<evidence type="ECO:0000256" key="2">
    <source>
        <dbReference type="ARBA" id="ARBA00004963"/>
    </source>
</evidence>
<feature type="binding site" evidence="7">
    <location>
        <position position="71"/>
    </location>
    <ligand>
        <name>Zn(2+)</name>
        <dbReference type="ChEBI" id="CHEBI:29105"/>
        <label>1</label>
    </ligand>
</feature>
<evidence type="ECO:0000256" key="4">
    <source>
        <dbReference type="ARBA" id="ARBA00022723"/>
    </source>
</evidence>
<comment type="subunit">
    <text evidence="7">Monomer.</text>
</comment>
<dbReference type="Pfam" id="PF16123">
    <property type="entry name" value="HAGH_C"/>
    <property type="match status" value="1"/>
</dbReference>
<protein>
    <recommendedName>
        <fullName evidence="7">Hydroxyacylglutathione hydrolase</fullName>
        <ecNumber evidence="7">3.1.2.6</ecNumber>
    </recommendedName>
    <alternativeName>
        <fullName evidence="7">Glyoxalase II</fullName>
        <shortName evidence="7">Glx II</shortName>
    </alternativeName>
</protein>
<sequence length="267" mass="29889">MDYHLFMSNVNLKDISMHLISIPAFQDNYIWLLTNGQDINVVVDPGEAGPVIDLLDKKSIAPSAILLTHHHNDHTGGVAALCERYPGIEVYGPQETQSKGATKIVKEGDKIDLASLSFQVIEVPGHTLGHVAYYCAPYLFCGDTLFSAGCGRIFEGTAKQMYESIEKLAALADDTIVCCAHEYTLSNLRFAHHILPEDSEIETYVKQIEQLRSEGQPSVPTTLEKEKKINLFLRCHQSDLQRKLGFNTTTMATWQVFERLRALKDSY</sequence>
<dbReference type="InterPro" id="IPR036866">
    <property type="entry name" value="RibonucZ/Hydroxyglut_hydro"/>
</dbReference>
<dbReference type="AlphaFoldDB" id="A0AAV5N4M8"/>
<proteinExistence type="inferred from homology"/>
<gene>
    <name evidence="7 9" type="primary">gloB</name>
    <name evidence="9" type="ORF">SOASR030_31630</name>
</gene>
<dbReference type="GO" id="GO:0004416">
    <property type="term" value="F:hydroxyacylglutathione hydrolase activity"/>
    <property type="evidence" value="ECO:0007669"/>
    <property type="project" value="UniProtKB-UniRule"/>
</dbReference>
<comment type="catalytic activity">
    <reaction evidence="1 7">
        <text>an S-(2-hydroxyacyl)glutathione + H2O = a 2-hydroxy carboxylate + glutathione + H(+)</text>
        <dbReference type="Rhea" id="RHEA:21864"/>
        <dbReference type="ChEBI" id="CHEBI:15377"/>
        <dbReference type="ChEBI" id="CHEBI:15378"/>
        <dbReference type="ChEBI" id="CHEBI:57925"/>
        <dbReference type="ChEBI" id="CHEBI:58896"/>
        <dbReference type="ChEBI" id="CHEBI:71261"/>
        <dbReference type="EC" id="3.1.2.6"/>
    </reaction>
</comment>
<dbReference type="SUPFAM" id="SSF56281">
    <property type="entry name" value="Metallo-hydrolase/oxidoreductase"/>
    <property type="match status" value="1"/>
</dbReference>
<dbReference type="CDD" id="cd07723">
    <property type="entry name" value="hydroxyacylglutathione_hydrolase_MBL-fold"/>
    <property type="match status" value="1"/>
</dbReference>
<evidence type="ECO:0000256" key="7">
    <source>
        <dbReference type="HAMAP-Rule" id="MF_01374"/>
    </source>
</evidence>
<dbReference type="InterPro" id="IPR001279">
    <property type="entry name" value="Metallo-B-lactamas"/>
</dbReference>
<dbReference type="InterPro" id="IPR032282">
    <property type="entry name" value="HAGH_C"/>
</dbReference>
<feature type="binding site" evidence="7">
    <location>
        <position position="143"/>
    </location>
    <ligand>
        <name>Zn(2+)</name>
        <dbReference type="ChEBI" id="CHEBI:29105"/>
        <label>1</label>
    </ligand>
</feature>
<dbReference type="PIRSF" id="PIRSF005457">
    <property type="entry name" value="Glx"/>
    <property type="match status" value="1"/>
</dbReference>
<accession>A0AAV5N4M8</accession>